<accession>A0A1D1UNK6</accession>
<feature type="compositionally biased region" description="Acidic residues" evidence="1">
    <location>
        <begin position="259"/>
        <end position="272"/>
    </location>
</feature>
<feature type="compositionally biased region" description="Basic and acidic residues" evidence="1">
    <location>
        <begin position="382"/>
        <end position="398"/>
    </location>
</feature>
<feature type="region of interest" description="Disordered" evidence="1">
    <location>
        <begin position="219"/>
        <end position="272"/>
    </location>
</feature>
<gene>
    <name evidence="2" type="primary">RvY_03356-1</name>
    <name evidence="2" type="synonym">RvY_03356.1</name>
    <name evidence="2" type="ORF">RvY_03356</name>
</gene>
<name>A0A1D1UNK6_RAMVA</name>
<proteinExistence type="predicted"/>
<dbReference type="Proteomes" id="UP000186922">
    <property type="component" value="Unassembled WGS sequence"/>
</dbReference>
<feature type="region of interest" description="Disordered" evidence="1">
    <location>
        <begin position="316"/>
        <end position="398"/>
    </location>
</feature>
<protein>
    <submittedName>
        <fullName evidence="2">Uncharacterized protein</fullName>
    </submittedName>
</protein>
<sequence length="623" mass="69865">MGVLVMICTMTSWQDLLKPVSRLVFALGLLHVVEIVQGGPVILPAVQVVTLDGDLDPSSPLTQPTATIEDSGVEFLIDYDKNGGGEPAAELTDQDSSEKLLAKVEEIAKVQDLLDSALVEFDVEEPSDEVEEEFNGQRSGRQLAPIMVESNQMDGRLLQRPSFDKRQSADYTIQDSQVLPQGEVQLADADDVDEQQQWRIAGPPANRQMRPPLTRQDALDIPDENFQGSDAADADQEIYEDGSDDDEDVDVDARVVTDDVPDEEEEEEDAELEQIAAEIAQLRRQRNRRQQVKKIRQQVLNHRKAQRLLLDQFLDNAEEESSPPKRARGGSSAGEDVERRVQSALHPLKRQIDRQNPRVKTTKGRSLPGKTNSVKKQKKKVKVTEEQKTNSRSKREAVQKLRTVSLADACRGLSTEVATKKPSRTKRQVYLNEEETPSPSYPAVFVTSADMEEPTDLVFQAADRYLDLDGDRRSYLPIKVMRRKRRVVDEQDRDDGGYDSDMANEAADEFDDGQLQRQHQGGLWDFDGAAGDEDLLTGIERPGRDEPVDSSISGRFRVCKLVKEKFHKALSFTGKTLEVDECLVTCERREGPRNFSHIFKLVDWPCGSRLEGTCQKDGSCSAF</sequence>
<organism evidence="2 3">
    <name type="scientific">Ramazzottius varieornatus</name>
    <name type="common">Water bear</name>
    <name type="synonym">Tardigrade</name>
    <dbReference type="NCBI Taxonomy" id="947166"/>
    <lineage>
        <taxon>Eukaryota</taxon>
        <taxon>Metazoa</taxon>
        <taxon>Ecdysozoa</taxon>
        <taxon>Tardigrada</taxon>
        <taxon>Eutardigrada</taxon>
        <taxon>Parachela</taxon>
        <taxon>Hypsibioidea</taxon>
        <taxon>Ramazzottiidae</taxon>
        <taxon>Ramazzottius</taxon>
    </lineage>
</organism>
<comment type="caution">
    <text evidence="2">The sequence shown here is derived from an EMBL/GenBank/DDBJ whole genome shotgun (WGS) entry which is preliminary data.</text>
</comment>
<dbReference type="OrthoDB" id="10071077at2759"/>
<keyword evidence="3" id="KW-1185">Reference proteome</keyword>
<evidence type="ECO:0000313" key="2">
    <source>
        <dbReference type="EMBL" id="GAU91021.1"/>
    </source>
</evidence>
<dbReference type="EMBL" id="BDGG01000001">
    <property type="protein sequence ID" value="GAU91021.1"/>
    <property type="molecule type" value="Genomic_DNA"/>
</dbReference>
<evidence type="ECO:0000313" key="3">
    <source>
        <dbReference type="Proteomes" id="UP000186922"/>
    </source>
</evidence>
<reference evidence="2 3" key="1">
    <citation type="journal article" date="2016" name="Nat. Commun.">
        <title>Extremotolerant tardigrade genome and improved radiotolerance of human cultured cells by tardigrade-unique protein.</title>
        <authorList>
            <person name="Hashimoto T."/>
            <person name="Horikawa D.D."/>
            <person name="Saito Y."/>
            <person name="Kuwahara H."/>
            <person name="Kozuka-Hata H."/>
            <person name="Shin-I T."/>
            <person name="Minakuchi Y."/>
            <person name="Ohishi K."/>
            <person name="Motoyama A."/>
            <person name="Aizu T."/>
            <person name="Enomoto A."/>
            <person name="Kondo K."/>
            <person name="Tanaka S."/>
            <person name="Hara Y."/>
            <person name="Koshikawa S."/>
            <person name="Sagara H."/>
            <person name="Miura T."/>
            <person name="Yokobori S."/>
            <person name="Miyagawa K."/>
            <person name="Suzuki Y."/>
            <person name="Kubo T."/>
            <person name="Oyama M."/>
            <person name="Kohara Y."/>
            <person name="Fujiyama A."/>
            <person name="Arakawa K."/>
            <person name="Katayama T."/>
            <person name="Toyoda A."/>
            <person name="Kunieda T."/>
        </authorList>
    </citation>
    <scope>NUCLEOTIDE SEQUENCE [LARGE SCALE GENOMIC DNA]</scope>
    <source>
        <strain evidence="2 3">YOKOZUNA-1</strain>
    </source>
</reference>
<evidence type="ECO:0000256" key="1">
    <source>
        <dbReference type="SAM" id="MobiDB-lite"/>
    </source>
</evidence>
<dbReference type="AlphaFoldDB" id="A0A1D1UNK6"/>
<feature type="compositionally biased region" description="Acidic residues" evidence="1">
    <location>
        <begin position="232"/>
        <end position="250"/>
    </location>
</feature>